<dbReference type="GO" id="GO:0008972">
    <property type="term" value="F:phosphomethylpyrimidine kinase activity"/>
    <property type="evidence" value="ECO:0007669"/>
    <property type="project" value="InterPro"/>
</dbReference>
<dbReference type="Pfam" id="PF08543">
    <property type="entry name" value="Phos_pyr_kin"/>
    <property type="match status" value="1"/>
</dbReference>
<dbReference type="PANTHER" id="PTHR20858">
    <property type="entry name" value="PHOSPHOMETHYLPYRIMIDINE KINASE"/>
    <property type="match status" value="1"/>
</dbReference>
<evidence type="ECO:0000256" key="1">
    <source>
        <dbReference type="ARBA" id="ARBA00004948"/>
    </source>
</evidence>
<dbReference type="STRING" id="1817760.A2151_04725"/>
<dbReference type="CDD" id="cd01169">
    <property type="entry name" value="HMPP_kinase"/>
    <property type="match status" value="1"/>
</dbReference>
<dbReference type="EC" id="2.7.1.49" evidence="2"/>
<comment type="caution">
    <text evidence="4">The sequence shown here is derived from an EMBL/GenBank/DDBJ whole genome shotgun (WGS) entry which is preliminary data.</text>
</comment>
<evidence type="ECO:0000313" key="5">
    <source>
        <dbReference type="Proteomes" id="UP000178885"/>
    </source>
</evidence>
<keyword evidence="4" id="KW-0418">Kinase</keyword>
<dbReference type="InterPro" id="IPR013749">
    <property type="entry name" value="PM/HMP-P_kinase-1"/>
</dbReference>
<evidence type="ECO:0000259" key="3">
    <source>
        <dbReference type="Pfam" id="PF08543"/>
    </source>
</evidence>
<dbReference type="Proteomes" id="UP000178885">
    <property type="component" value="Unassembled WGS sequence"/>
</dbReference>
<organism evidence="4 5">
    <name type="scientific">Candidatus Muproteobacteria bacterium RBG_16_65_34</name>
    <dbReference type="NCBI Taxonomy" id="1817760"/>
    <lineage>
        <taxon>Bacteria</taxon>
        <taxon>Pseudomonadati</taxon>
        <taxon>Pseudomonadota</taxon>
        <taxon>Candidatus Muproteobacteria</taxon>
    </lineage>
</organism>
<dbReference type="UniPathway" id="UPA00060">
    <property type="reaction ID" value="UER00138"/>
</dbReference>
<reference evidence="4 5" key="1">
    <citation type="journal article" date="2016" name="Nat. Commun.">
        <title>Thousands of microbial genomes shed light on interconnected biogeochemical processes in an aquifer system.</title>
        <authorList>
            <person name="Anantharaman K."/>
            <person name="Brown C.T."/>
            <person name="Hug L.A."/>
            <person name="Sharon I."/>
            <person name="Castelle C.J."/>
            <person name="Probst A.J."/>
            <person name="Thomas B.C."/>
            <person name="Singh A."/>
            <person name="Wilkins M.J."/>
            <person name="Karaoz U."/>
            <person name="Brodie E.L."/>
            <person name="Williams K.H."/>
            <person name="Hubbard S.S."/>
            <person name="Banfield J.F."/>
        </authorList>
    </citation>
    <scope>NUCLEOTIDE SEQUENCE [LARGE SCALE GENOMIC DNA]</scope>
</reference>
<evidence type="ECO:0000256" key="2">
    <source>
        <dbReference type="ARBA" id="ARBA00012135"/>
    </source>
</evidence>
<accession>A0A1F6TJY5</accession>
<protein>
    <recommendedName>
        <fullName evidence="2">hydroxymethylpyrimidine kinase</fullName>
        <ecNumber evidence="2">2.7.1.49</ecNumber>
    </recommendedName>
</protein>
<sequence>MTAGTPPVVLIFAGSDPTGGAGIAADCLTLASLGCHPAPVVTAVTAQDTTGIKQFACVETELVIAQARAVLEDMPVAAFKIGMLGNTATVSAVASIIEDYPDIPLVVDPVQLSDRDDALAEEPLDDALRTLLLPRATLATPNSREARALAPGADTLDACAQELMSLGCEYVLITGTHEPTPQVVNRLYGHRRLLETFTFERLPGDYHGSGCTLASACAGALAHGLEPIEAVREALHYTWNTLKHGLRLGMGQYLPDRIYWGGGPVARRKPDEK</sequence>
<dbReference type="InterPro" id="IPR029056">
    <property type="entry name" value="Ribokinase-like"/>
</dbReference>
<proteinExistence type="predicted"/>
<keyword evidence="4" id="KW-0808">Transferase</keyword>
<feature type="domain" description="Pyridoxamine kinase/Phosphomethylpyrimidine kinase" evidence="3">
    <location>
        <begin position="16"/>
        <end position="252"/>
    </location>
</feature>
<dbReference type="GO" id="GO:0008902">
    <property type="term" value="F:hydroxymethylpyrimidine kinase activity"/>
    <property type="evidence" value="ECO:0007669"/>
    <property type="project" value="UniProtKB-EC"/>
</dbReference>
<dbReference type="GO" id="GO:0009229">
    <property type="term" value="P:thiamine diphosphate biosynthetic process"/>
    <property type="evidence" value="ECO:0007669"/>
    <property type="project" value="UniProtKB-UniPathway"/>
</dbReference>
<comment type="pathway">
    <text evidence="1">Cofactor biosynthesis; thiamine diphosphate biosynthesis.</text>
</comment>
<dbReference type="SUPFAM" id="SSF53613">
    <property type="entry name" value="Ribokinase-like"/>
    <property type="match status" value="1"/>
</dbReference>
<dbReference type="GO" id="GO:0005829">
    <property type="term" value="C:cytosol"/>
    <property type="evidence" value="ECO:0007669"/>
    <property type="project" value="TreeGrafter"/>
</dbReference>
<gene>
    <name evidence="4" type="ORF">A2151_04725</name>
</gene>
<dbReference type="InterPro" id="IPR004399">
    <property type="entry name" value="HMP/HMP-P_kinase_dom"/>
</dbReference>
<dbReference type="GO" id="GO:0009228">
    <property type="term" value="P:thiamine biosynthetic process"/>
    <property type="evidence" value="ECO:0007669"/>
    <property type="project" value="InterPro"/>
</dbReference>
<evidence type="ECO:0000313" key="4">
    <source>
        <dbReference type="EMBL" id="OGI45444.1"/>
    </source>
</evidence>
<dbReference type="PANTHER" id="PTHR20858:SF17">
    <property type="entry name" value="HYDROXYMETHYLPYRIMIDINE_PHOSPHOMETHYLPYRIMIDINE KINASE THI20-RELATED"/>
    <property type="match status" value="1"/>
</dbReference>
<dbReference type="AlphaFoldDB" id="A0A1F6TJY5"/>
<dbReference type="EMBL" id="MFSU01000105">
    <property type="protein sequence ID" value="OGI45444.1"/>
    <property type="molecule type" value="Genomic_DNA"/>
</dbReference>
<name>A0A1F6TJY5_9PROT</name>
<dbReference type="Gene3D" id="3.40.1190.20">
    <property type="match status" value="1"/>
</dbReference>